<organism evidence="4 5">
    <name type="scientific">Xanthomonas nasturtii</name>
    <dbReference type="NCBI Taxonomy" id="1843581"/>
    <lineage>
        <taxon>Bacteria</taxon>
        <taxon>Pseudomonadati</taxon>
        <taxon>Pseudomonadota</taxon>
        <taxon>Gammaproteobacteria</taxon>
        <taxon>Lysobacterales</taxon>
        <taxon>Lysobacteraceae</taxon>
        <taxon>Xanthomonas</taxon>
    </lineage>
</organism>
<dbReference type="FunFam" id="1.10.287.1080:FF:000001">
    <property type="entry name" value="Nucleoside triphosphate pyrophosphohydrolase"/>
    <property type="match status" value="1"/>
</dbReference>
<feature type="domain" description="NTP pyrophosphohydrolase MazG-like" evidence="2">
    <location>
        <begin position="174"/>
        <end position="236"/>
    </location>
</feature>
<name>A0A3E1KJ69_9XANT</name>
<dbReference type="Proteomes" id="UP001167357">
    <property type="component" value="Unassembled WGS sequence"/>
</dbReference>
<dbReference type="OrthoDB" id="9808939at2"/>
<dbReference type="RefSeq" id="WP_116905967.1">
    <property type="nucleotide sequence ID" value="NZ_CP142084.2"/>
</dbReference>
<evidence type="ECO:0000256" key="1">
    <source>
        <dbReference type="SAM" id="MobiDB-lite"/>
    </source>
</evidence>
<feature type="domain" description="NTP pyrophosphohydrolase MazG-like" evidence="2">
    <location>
        <begin position="33"/>
        <end position="106"/>
    </location>
</feature>
<dbReference type="NCBIfam" id="TIGR00444">
    <property type="entry name" value="mazG"/>
    <property type="match status" value="1"/>
</dbReference>
<dbReference type="GeneID" id="97212482"/>
<feature type="region of interest" description="Disordered" evidence="1">
    <location>
        <begin position="267"/>
        <end position="344"/>
    </location>
</feature>
<evidence type="ECO:0000313" key="5">
    <source>
        <dbReference type="Proteomes" id="UP000259570"/>
    </source>
</evidence>
<dbReference type="InterPro" id="IPR004518">
    <property type="entry name" value="MazG-like_dom"/>
</dbReference>
<comment type="caution">
    <text evidence="4">The sequence shown here is derived from an EMBL/GenBank/DDBJ whole genome shotgun (WGS) entry which is preliminary data.</text>
</comment>
<dbReference type="NCBIfam" id="NF007113">
    <property type="entry name" value="PRK09562.1"/>
    <property type="match status" value="1"/>
</dbReference>
<sequence>MPQTPPTGDIQQLLQLMARLRDRDHGSPWDVQQTFASIAPYTIEEAYEVADAIDRNDLAGLRDELGDLLLQVVFHAQMAAEQGAFGFADVVATLSDKLVRRHPHVFADQQLDDAQAVSATWEQIKREERRAAGNQDDSALAGIARGLPEWQRSTKLQARAARVGFDWPGPAPVLEKLQEEIEELRVEFARGPVLDNQARLEDELGDVLFVCANLARHAKVDVGAALRHANLKFERRFRAMEAQAHAAGTALNALSLSDQEALWQQVKRGERGGDASAIDSPAGDGSTSHAPTSHAPTRAAAVSDQPPGDSASTVHPAGCTQTAERAHMHPATLDTPGANKPRPA</sequence>
<accession>A0A3E1KJ69</accession>
<proteinExistence type="predicted"/>
<dbReference type="Proteomes" id="UP000259570">
    <property type="component" value="Unassembled WGS sequence"/>
</dbReference>
<dbReference type="GO" id="GO:0006950">
    <property type="term" value="P:response to stress"/>
    <property type="evidence" value="ECO:0007669"/>
    <property type="project" value="UniProtKB-ARBA"/>
</dbReference>
<dbReference type="InterPro" id="IPR048011">
    <property type="entry name" value="NTP-PPase_MazG-like_C"/>
</dbReference>
<gene>
    <name evidence="3" type="primary">mazG</name>
    <name evidence="4" type="ORF">DZD52_11795</name>
    <name evidence="3" type="ORF">M3O51_08585</name>
</gene>
<dbReference type="Pfam" id="PF03819">
    <property type="entry name" value="MazG"/>
    <property type="match status" value="2"/>
</dbReference>
<dbReference type="EC" id="3.6.1.9" evidence="3"/>
<dbReference type="GO" id="GO:0046052">
    <property type="term" value="P:UTP catabolic process"/>
    <property type="evidence" value="ECO:0007669"/>
    <property type="project" value="TreeGrafter"/>
</dbReference>
<dbReference type="GO" id="GO:0046081">
    <property type="term" value="P:dUTP catabolic process"/>
    <property type="evidence" value="ECO:0007669"/>
    <property type="project" value="TreeGrafter"/>
</dbReference>
<dbReference type="GO" id="GO:0046061">
    <property type="term" value="P:dATP catabolic process"/>
    <property type="evidence" value="ECO:0007669"/>
    <property type="project" value="TreeGrafter"/>
</dbReference>
<dbReference type="InterPro" id="IPR048015">
    <property type="entry name" value="NTP-PPase_MazG-like_N"/>
</dbReference>
<dbReference type="CDD" id="cd11528">
    <property type="entry name" value="NTP-PPase_MazG_Nterm"/>
    <property type="match status" value="1"/>
</dbReference>
<dbReference type="STRING" id="1843581.A7D16_17685"/>
<evidence type="ECO:0000313" key="3">
    <source>
        <dbReference type="EMBL" id="MCL1551374.1"/>
    </source>
</evidence>
<dbReference type="GO" id="GO:0046047">
    <property type="term" value="P:TTP catabolic process"/>
    <property type="evidence" value="ECO:0007669"/>
    <property type="project" value="TreeGrafter"/>
</dbReference>
<dbReference type="PANTHER" id="PTHR30522">
    <property type="entry name" value="NUCLEOSIDE TRIPHOSPHATE PYROPHOSPHOHYDROLASE"/>
    <property type="match status" value="1"/>
</dbReference>
<dbReference type="Gene3D" id="1.10.287.1080">
    <property type="entry name" value="MazG-like"/>
    <property type="match status" value="2"/>
</dbReference>
<keyword evidence="6" id="KW-1185">Reference proteome</keyword>
<dbReference type="GO" id="GO:0047429">
    <property type="term" value="F:nucleoside triphosphate diphosphatase activity"/>
    <property type="evidence" value="ECO:0007669"/>
    <property type="project" value="UniProtKB-EC"/>
</dbReference>
<reference evidence="3" key="2">
    <citation type="submission" date="2022-04" db="EMBL/GenBank/DDBJ databases">
        <title>Genomic comparison of 19 strains of Xanthomonas nasturtii, a newly emerging watercress pathogen.</title>
        <authorList>
            <person name="Harrison J."/>
            <person name="Greer S."/>
            <person name="Hussain R."/>
            <person name="Lascelles D."/>
            <person name="Roberts M."/>
            <person name="Carter B."/>
            <person name="Bryning A."/>
            <person name="Carroll S."/>
            <person name="Aspin A."/>
            <person name="Cruz L."/>
            <person name="Cruz J."/>
            <person name="Grant M."/>
            <person name="Vicente J."/>
            <person name="Studholme D.J."/>
        </authorList>
    </citation>
    <scope>NUCLEOTIDE SEQUENCE</scope>
    <source>
        <strain evidence="3">10016B</strain>
    </source>
</reference>
<dbReference type="InterPro" id="IPR011551">
    <property type="entry name" value="NTP_PyrPHydrolase_MazG"/>
</dbReference>
<dbReference type="CDD" id="cd11529">
    <property type="entry name" value="NTP-PPase_MazG_Cterm"/>
    <property type="match status" value="1"/>
</dbReference>
<dbReference type="EMBL" id="QUZM01000020">
    <property type="protein sequence ID" value="RFF38702.1"/>
    <property type="molecule type" value="Genomic_DNA"/>
</dbReference>
<feature type="compositionally biased region" description="Polar residues" evidence="1">
    <location>
        <begin position="285"/>
        <end position="295"/>
    </location>
</feature>
<reference evidence="4 5" key="1">
    <citation type="submission" date="2018-08" db="EMBL/GenBank/DDBJ databases">
        <title>Genome sequencing of X. nasturtii WHRI 8984.</title>
        <authorList>
            <person name="Studholme D.J."/>
            <person name="Mchugh J."/>
            <person name="Vicente J."/>
        </authorList>
    </citation>
    <scope>NUCLEOTIDE SEQUENCE [LARGE SCALE GENOMIC DNA]</scope>
    <source>
        <strain evidence="4 5">WHRI 8984</strain>
    </source>
</reference>
<dbReference type="EMBL" id="JAMBED010000014">
    <property type="protein sequence ID" value="MCL1551374.1"/>
    <property type="molecule type" value="Genomic_DNA"/>
</dbReference>
<evidence type="ECO:0000259" key="2">
    <source>
        <dbReference type="Pfam" id="PF03819"/>
    </source>
</evidence>
<dbReference type="GO" id="GO:0046076">
    <property type="term" value="P:dTTP catabolic process"/>
    <property type="evidence" value="ECO:0007669"/>
    <property type="project" value="TreeGrafter"/>
</dbReference>
<dbReference type="PANTHER" id="PTHR30522:SF0">
    <property type="entry name" value="NUCLEOSIDE TRIPHOSPHATE PYROPHOSPHOHYDROLASE"/>
    <property type="match status" value="1"/>
</dbReference>
<dbReference type="SUPFAM" id="SSF101386">
    <property type="entry name" value="all-alpha NTP pyrophosphatases"/>
    <property type="match status" value="2"/>
</dbReference>
<evidence type="ECO:0000313" key="6">
    <source>
        <dbReference type="Proteomes" id="UP001167357"/>
    </source>
</evidence>
<protein>
    <submittedName>
        <fullName evidence="4">Nucleoside triphosphate pyrophosphohydrolase</fullName>
        <ecNumber evidence="3">3.6.1.9</ecNumber>
    </submittedName>
</protein>
<dbReference type="GO" id="GO:0006203">
    <property type="term" value="P:dGTP catabolic process"/>
    <property type="evidence" value="ECO:0007669"/>
    <property type="project" value="TreeGrafter"/>
</dbReference>
<keyword evidence="4" id="KW-0378">Hydrolase</keyword>
<evidence type="ECO:0000313" key="4">
    <source>
        <dbReference type="EMBL" id="RFF38702.1"/>
    </source>
</evidence>
<dbReference type="AlphaFoldDB" id="A0A3E1KJ69"/>